<dbReference type="InterPro" id="IPR008948">
    <property type="entry name" value="L-Aspartase-like"/>
</dbReference>
<dbReference type="Proteomes" id="UP000682733">
    <property type="component" value="Unassembled WGS sequence"/>
</dbReference>
<protein>
    <submittedName>
        <fullName evidence="1">Uncharacterized protein</fullName>
    </submittedName>
</protein>
<dbReference type="AlphaFoldDB" id="A0A8S2Y5K3"/>
<reference evidence="1" key="1">
    <citation type="submission" date="2021-02" db="EMBL/GenBank/DDBJ databases">
        <authorList>
            <person name="Nowell W R."/>
        </authorList>
    </citation>
    <scope>NUCLEOTIDE SEQUENCE</scope>
</reference>
<evidence type="ECO:0000313" key="1">
    <source>
        <dbReference type="EMBL" id="CAF4526779.1"/>
    </source>
</evidence>
<feature type="non-terminal residue" evidence="1">
    <location>
        <position position="40"/>
    </location>
</feature>
<comment type="caution">
    <text evidence="1">The sequence shown here is derived from an EMBL/GenBank/DDBJ whole genome shotgun (WGS) entry which is preliminary data.</text>
</comment>
<dbReference type="Gene3D" id="1.20.200.10">
    <property type="entry name" value="Fumarase/aspartase (Central domain)"/>
    <property type="match status" value="1"/>
</dbReference>
<sequence length="40" mass="4527">MPQYLGPFIEGLHEIARAVEVEINSANDNPLIDVENQRAY</sequence>
<dbReference type="GO" id="GO:0003824">
    <property type="term" value="F:catalytic activity"/>
    <property type="evidence" value="ECO:0007669"/>
    <property type="project" value="InterPro"/>
</dbReference>
<evidence type="ECO:0000313" key="2">
    <source>
        <dbReference type="Proteomes" id="UP000682733"/>
    </source>
</evidence>
<name>A0A8S2Y5K3_9BILA</name>
<dbReference type="EMBL" id="CAJOBA010102933">
    <property type="protein sequence ID" value="CAF4526779.1"/>
    <property type="molecule type" value="Genomic_DNA"/>
</dbReference>
<gene>
    <name evidence="1" type="ORF">TMI583_LOCUS48926</name>
</gene>
<proteinExistence type="predicted"/>
<accession>A0A8S2Y5K3</accession>
<organism evidence="1 2">
    <name type="scientific">Didymodactylos carnosus</name>
    <dbReference type="NCBI Taxonomy" id="1234261"/>
    <lineage>
        <taxon>Eukaryota</taxon>
        <taxon>Metazoa</taxon>
        <taxon>Spiralia</taxon>
        <taxon>Gnathifera</taxon>
        <taxon>Rotifera</taxon>
        <taxon>Eurotatoria</taxon>
        <taxon>Bdelloidea</taxon>
        <taxon>Philodinida</taxon>
        <taxon>Philodinidae</taxon>
        <taxon>Didymodactylos</taxon>
    </lineage>
</organism>
<dbReference type="Pfam" id="PF00221">
    <property type="entry name" value="Lyase_aromatic"/>
    <property type="match status" value="1"/>
</dbReference>
<dbReference type="InterPro" id="IPR001106">
    <property type="entry name" value="Aromatic_Lyase"/>
</dbReference>
<dbReference type="SUPFAM" id="SSF48557">
    <property type="entry name" value="L-aspartase-like"/>
    <property type="match status" value="1"/>
</dbReference>